<keyword evidence="1" id="KW-0805">Transcription regulation</keyword>
<dbReference type="InterPro" id="IPR011711">
    <property type="entry name" value="GntR_C"/>
</dbReference>
<accession>A0ABW4FYY3</accession>
<dbReference type="Proteomes" id="UP001597145">
    <property type="component" value="Unassembled WGS sequence"/>
</dbReference>
<evidence type="ECO:0000259" key="4">
    <source>
        <dbReference type="PROSITE" id="PS50949"/>
    </source>
</evidence>
<evidence type="ECO:0000256" key="3">
    <source>
        <dbReference type="ARBA" id="ARBA00023163"/>
    </source>
</evidence>
<keyword evidence="3" id="KW-0804">Transcription</keyword>
<dbReference type="SMART" id="SM00345">
    <property type="entry name" value="HTH_GNTR"/>
    <property type="match status" value="1"/>
</dbReference>
<dbReference type="Gene3D" id="1.10.10.10">
    <property type="entry name" value="Winged helix-like DNA-binding domain superfamily/Winged helix DNA-binding domain"/>
    <property type="match status" value="1"/>
</dbReference>
<dbReference type="EMBL" id="JBHUCP010000046">
    <property type="protein sequence ID" value="MFD1534866.1"/>
    <property type="molecule type" value="Genomic_DNA"/>
</dbReference>
<keyword evidence="6" id="KW-1185">Reference proteome</keyword>
<evidence type="ECO:0000313" key="6">
    <source>
        <dbReference type="Proteomes" id="UP001597145"/>
    </source>
</evidence>
<evidence type="ECO:0000256" key="2">
    <source>
        <dbReference type="ARBA" id="ARBA00023125"/>
    </source>
</evidence>
<dbReference type="Pfam" id="PF00392">
    <property type="entry name" value="GntR"/>
    <property type="match status" value="1"/>
</dbReference>
<sequence>MGTGGNEARSRMVVDAVARQISDFELEPGERLTEEGLARRHNVSRTPVREALKSLQEMGLVERLPGGGYAVRVVKLETVADLMVIWATLEELVIQLVGRYADRAALEELLAQARSETSGDPVIEERIHSELARLSGNEELVRLLGTIYSRTQPYRRLDGLNRREEIHNDHVRILELLIEGRADDARPFMREHVEKSHRFVEMLLRGGVRSLSFDTPA</sequence>
<dbReference type="Pfam" id="PF07729">
    <property type="entry name" value="FCD"/>
    <property type="match status" value="1"/>
</dbReference>
<dbReference type="PRINTS" id="PR00035">
    <property type="entry name" value="HTHGNTR"/>
</dbReference>
<organism evidence="5 6">
    <name type="scientific">Pseudonocardia aurantiaca</name>
    <dbReference type="NCBI Taxonomy" id="75290"/>
    <lineage>
        <taxon>Bacteria</taxon>
        <taxon>Bacillati</taxon>
        <taxon>Actinomycetota</taxon>
        <taxon>Actinomycetes</taxon>
        <taxon>Pseudonocardiales</taxon>
        <taxon>Pseudonocardiaceae</taxon>
        <taxon>Pseudonocardia</taxon>
    </lineage>
</organism>
<dbReference type="InterPro" id="IPR000524">
    <property type="entry name" value="Tscrpt_reg_HTH_GntR"/>
</dbReference>
<name>A0ABW4FYY3_9PSEU</name>
<dbReference type="PANTHER" id="PTHR43537">
    <property type="entry name" value="TRANSCRIPTIONAL REGULATOR, GNTR FAMILY"/>
    <property type="match status" value="1"/>
</dbReference>
<feature type="domain" description="HTH gntR-type" evidence="4">
    <location>
        <begin position="7"/>
        <end position="74"/>
    </location>
</feature>
<dbReference type="InterPro" id="IPR036388">
    <property type="entry name" value="WH-like_DNA-bd_sf"/>
</dbReference>
<protein>
    <submittedName>
        <fullName evidence="5">GntR family transcriptional regulator</fullName>
    </submittedName>
</protein>
<dbReference type="InterPro" id="IPR036390">
    <property type="entry name" value="WH_DNA-bd_sf"/>
</dbReference>
<dbReference type="SUPFAM" id="SSF46785">
    <property type="entry name" value="Winged helix' DNA-binding domain"/>
    <property type="match status" value="1"/>
</dbReference>
<reference evidence="6" key="1">
    <citation type="journal article" date="2019" name="Int. J. Syst. Evol. Microbiol.">
        <title>The Global Catalogue of Microorganisms (GCM) 10K type strain sequencing project: providing services to taxonomists for standard genome sequencing and annotation.</title>
        <authorList>
            <consortium name="The Broad Institute Genomics Platform"/>
            <consortium name="The Broad Institute Genome Sequencing Center for Infectious Disease"/>
            <person name="Wu L."/>
            <person name="Ma J."/>
        </authorList>
    </citation>
    <scope>NUCLEOTIDE SEQUENCE [LARGE SCALE GENOMIC DNA]</scope>
    <source>
        <strain evidence="6">JCM 12165</strain>
    </source>
</reference>
<proteinExistence type="predicted"/>
<comment type="caution">
    <text evidence="5">The sequence shown here is derived from an EMBL/GenBank/DDBJ whole genome shotgun (WGS) entry which is preliminary data.</text>
</comment>
<dbReference type="RefSeq" id="WP_379660094.1">
    <property type="nucleotide sequence ID" value="NZ_JBHUCP010000046.1"/>
</dbReference>
<evidence type="ECO:0000256" key="1">
    <source>
        <dbReference type="ARBA" id="ARBA00023015"/>
    </source>
</evidence>
<keyword evidence="2" id="KW-0238">DNA-binding</keyword>
<dbReference type="PANTHER" id="PTHR43537:SF5">
    <property type="entry name" value="UXU OPERON TRANSCRIPTIONAL REGULATOR"/>
    <property type="match status" value="1"/>
</dbReference>
<dbReference type="InterPro" id="IPR008920">
    <property type="entry name" value="TF_FadR/GntR_C"/>
</dbReference>
<dbReference type="SUPFAM" id="SSF48008">
    <property type="entry name" value="GntR ligand-binding domain-like"/>
    <property type="match status" value="1"/>
</dbReference>
<dbReference type="PROSITE" id="PS50949">
    <property type="entry name" value="HTH_GNTR"/>
    <property type="match status" value="1"/>
</dbReference>
<gene>
    <name evidence="5" type="ORF">ACFSCY_36180</name>
</gene>
<dbReference type="SMART" id="SM00895">
    <property type="entry name" value="FCD"/>
    <property type="match status" value="1"/>
</dbReference>
<dbReference type="CDD" id="cd07377">
    <property type="entry name" value="WHTH_GntR"/>
    <property type="match status" value="1"/>
</dbReference>
<dbReference type="Gene3D" id="1.20.120.530">
    <property type="entry name" value="GntR ligand-binding domain-like"/>
    <property type="match status" value="1"/>
</dbReference>
<evidence type="ECO:0000313" key="5">
    <source>
        <dbReference type="EMBL" id="MFD1534866.1"/>
    </source>
</evidence>